<comment type="caution">
    <text evidence="2">The sequence shown here is derived from an EMBL/GenBank/DDBJ whole genome shotgun (WGS) entry which is preliminary data.</text>
</comment>
<evidence type="ECO:0000313" key="3">
    <source>
        <dbReference type="Proteomes" id="UP000600139"/>
    </source>
</evidence>
<sequence length="406" mass="41043">MYPHFKHTVPALALSLIALSTSSRAATYNWLATRPAGLGTGEGLFNRANYATPEGGVNSAFTPTSADVISLNTGARAATVNAAGTIGQLSIGSGYGVTNVNQTNGNILTIQSGGVADAGVQIQSGRTGNTNIHARVNFQGDVTIANNGDSRVRFGNPGDLATPTGNGGIQGSGTLAITKGTVLLGEYLAGGHTYSGAVTVTGSNSVLQVAGGGVFNTYSSLTVVAGASITGGGTFGSADLSDGGRVSPGAEGGFGAGPNTLTFTNLLNLQATGLAVLDIRAAGTDSINVTAGTINLGGELRLRLNSDYAGEGVYQLFTGLTPSSGNFDTVTIQTDANTVSAITLEDDNGDGQWDGYFASRGYGVSFDANTGLLNLTSIPEPHTFGLSLIATGFLFLRRGRRQTSAL</sequence>
<dbReference type="AlphaFoldDB" id="A0A934VDH1"/>
<dbReference type="RefSeq" id="WP_200352971.1">
    <property type="nucleotide sequence ID" value="NZ_BAABHZ010000002.1"/>
</dbReference>
<keyword evidence="1" id="KW-0732">Signal</keyword>
<proteinExistence type="predicted"/>
<keyword evidence="3" id="KW-1185">Reference proteome</keyword>
<reference evidence="2" key="1">
    <citation type="submission" date="2021-01" db="EMBL/GenBank/DDBJ databases">
        <title>Modified the classification status of verrucomicrobia.</title>
        <authorList>
            <person name="Feng X."/>
        </authorList>
    </citation>
    <scope>NUCLEOTIDE SEQUENCE</scope>
    <source>
        <strain evidence="2">JCM 18052</strain>
    </source>
</reference>
<evidence type="ECO:0000256" key="1">
    <source>
        <dbReference type="SAM" id="SignalP"/>
    </source>
</evidence>
<accession>A0A934VDH1</accession>
<gene>
    <name evidence="2" type="ORF">JIN84_20505</name>
</gene>
<dbReference type="Proteomes" id="UP000600139">
    <property type="component" value="Unassembled WGS sequence"/>
</dbReference>
<feature type="signal peptide" evidence="1">
    <location>
        <begin position="1"/>
        <end position="25"/>
    </location>
</feature>
<dbReference type="EMBL" id="JAENIK010000013">
    <property type="protein sequence ID" value="MBK1818016.1"/>
    <property type="molecule type" value="Genomic_DNA"/>
</dbReference>
<evidence type="ECO:0008006" key="4">
    <source>
        <dbReference type="Google" id="ProtNLM"/>
    </source>
</evidence>
<organism evidence="2 3">
    <name type="scientific">Luteolibacter yonseiensis</name>
    <dbReference type="NCBI Taxonomy" id="1144680"/>
    <lineage>
        <taxon>Bacteria</taxon>
        <taxon>Pseudomonadati</taxon>
        <taxon>Verrucomicrobiota</taxon>
        <taxon>Verrucomicrobiia</taxon>
        <taxon>Verrucomicrobiales</taxon>
        <taxon>Verrucomicrobiaceae</taxon>
        <taxon>Luteolibacter</taxon>
    </lineage>
</organism>
<evidence type="ECO:0000313" key="2">
    <source>
        <dbReference type="EMBL" id="MBK1818016.1"/>
    </source>
</evidence>
<protein>
    <recommendedName>
        <fullName evidence="4">PEP-CTERM protein-sorting domain-containing protein</fullName>
    </recommendedName>
</protein>
<name>A0A934VDH1_9BACT</name>
<feature type="chain" id="PRO_5036898973" description="PEP-CTERM protein-sorting domain-containing protein" evidence="1">
    <location>
        <begin position="26"/>
        <end position="406"/>
    </location>
</feature>